<name>A0A1A8VN97_PLAOA</name>
<proteinExistence type="predicted"/>
<dbReference type="Proteomes" id="UP000078560">
    <property type="component" value="Unassembled WGS sequence"/>
</dbReference>
<sequence>MFFLQKNYYDELKEYINYDDISGIIINNLDYFTNSLGFYGYDKCSMITSEQYSNVSYKKEFDDFLEDVTYKDALDHIDAEITCLIGKNDRSAVKMQDSNNPSEFSITPFGSWVGNKINRIRKVQNKLNDEQICNLLEHNNESSTQKPLNDNYHILYNPQ</sequence>
<dbReference type="AlphaFoldDB" id="A0A1A8VN97"/>
<evidence type="ECO:0000313" key="1">
    <source>
        <dbReference type="EMBL" id="SBS82030.1"/>
    </source>
</evidence>
<evidence type="ECO:0000313" key="2">
    <source>
        <dbReference type="Proteomes" id="UP000078560"/>
    </source>
</evidence>
<protein>
    <recommendedName>
        <fullName evidence="3">PIR Superfamily Protein</fullName>
    </recommendedName>
</protein>
<organism evidence="1 2">
    <name type="scientific">Plasmodium ovale curtisi</name>
    <dbReference type="NCBI Taxonomy" id="864141"/>
    <lineage>
        <taxon>Eukaryota</taxon>
        <taxon>Sar</taxon>
        <taxon>Alveolata</taxon>
        <taxon>Apicomplexa</taxon>
        <taxon>Aconoidasida</taxon>
        <taxon>Haemosporida</taxon>
        <taxon>Plasmodiidae</taxon>
        <taxon>Plasmodium</taxon>
        <taxon>Plasmodium (Plasmodium)</taxon>
    </lineage>
</organism>
<evidence type="ECO:0008006" key="3">
    <source>
        <dbReference type="Google" id="ProtNLM"/>
    </source>
</evidence>
<accession>A0A1A8VN97</accession>
<dbReference type="EMBL" id="FLQU01000196">
    <property type="protein sequence ID" value="SBS82030.1"/>
    <property type="molecule type" value="Genomic_DNA"/>
</dbReference>
<reference evidence="2" key="1">
    <citation type="submission" date="2016-05" db="EMBL/GenBank/DDBJ databases">
        <authorList>
            <person name="Naeem Raeece"/>
        </authorList>
    </citation>
    <scope>NUCLEOTIDE SEQUENCE [LARGE SCALE GENOMIC DNA]</scope>
</reference>
<gene>
    <name evidence="1" type="ORF">POVCU2_0013460</name>
</gene>